<accession>A0A0D3GRQ4</accession>
<dbReference type="HOGENOM" id="CLU_2240709_0_0_1"/>
<organism evidence="1">
    <name type="scientific">Oryza barthii</name>
    <dbReference type="NCBI Taxonomy" id="65489"/>
    <lineage>
        <taxon>Eukaryota</taxon>
        <taxon>Viridiplantae</taxon>
        <taxon>Streptophyta</taxon>
        <taxon>Embryophyta</taxon>
        <taxon>Tracheophyta</taxon>
        <taxon>Spermatophyta</taxon>
        <taxon>Magnoliopsida</taxon>
        <taxon>Liliopsida</taxon>
        <taxon>Poales</taxon>
        <taxon>Poaceae</taxon>
        <taxon>BOP clade</taxon>
        <taxon>Oryzoideae</taxon>
        <taxon>Oryzeae</taxon>
        <taxon>Oryzinae</taxon>
        <taxon>Oryza</taxon>
    </lineage>
</organism>
<proteinExistence type="predicted"/>
<evidence type="ECO:0000313" key="2">
    <source>
        <dbReference type="Proteomes" id="UP000026960"/>
    </source>
</evidence>
<reference evidence="1" key="1">
    <citation type="journal article" date="2009" name="Rice">
        <title>De Novo Next Generation Sequencing of Plant Genomes.</title>
        <authorList>
            <person name="Rounsley S."/>
            <person name="Marri P.R."/>
            <person name="Yu Y."/>
            <person name="He R."/>
            <person name="Sisneros N."/>
            <person name="Goicoechea J.L."/>
            <person name="Lee S.J."/>
            <person name="Angelova A."/>
            <person name="Kudrna D."/>
            <person name="Luo M."/>
            <person name="Affourtit J."/>
            <person name="Desany B."/>
            <person name="Knight J."/>
            <person name="Niazi F."/>
            <person name="Egholm M."/>
            <person name="Wing R.A."/>
        </authorList>
    </citation>
    <scope>NUCLEOTIDE SEQUENCE [LARGE SCALE GENOMIC DNA]</scope>
    <source>
        <strain evidence="1">cv. IRGC 105608</strain>
    </source>
</reference>
<sequence length="105" mass="11655">MLASSPSSPPLVASAGRLFAQEILQFVYVIIDKNQILHQVCQNTTNLVLLTCFYPLGLEVIQKVFCVRSNSLDHLQPVSEGTIDDEPALRDINRCSDMKKGTLHV</sequence>
<keyword evidence="2" id="KW-1185">Reference proteome</keyword>
<reference evidence="1" key="2">
    <citation type="submission" date="2015-03" db="UniProtKB">
        <authorList>
            <consortium name="EnsemblPlants"/>
        </authorList>
    </citation>
    <scope>IDENTIFICATION</scope>
</reference>
<dbReference type="Proteomes" id="UP000026960">
    <property type="component" value="Chromosome 7"/>
</dbReference>
<dbReference type="PaxDb" id="65489-OBART07G16510.1"/>
<dbReference type="Gramene" id="OBART07G16510.1">
    <property type="protein sequence ID" value="OBART07G16510.1"/>
    <property type="gene ID" value="OBART07G16510"/>
</dbReference>
<dbReference type="AlphaFoldDB" id="A0A0D3GRQ4"/>
<protein>
    <submittedName>
        <fullName evidence="1">Uncharacterized protein</fullName>
    </submittedName>
</protein>
<evidence type="ECO:0000313" key="1">
    <source>
        <dbReference type="EnsemblPlants" id="OBART07G16510.1"/>
    </source>
</evidence>
<dbReference type="EnsemblPlants" id="OBART07G16510.1">
    <property type="protein sequence ID" value="OBART07G16510.1"/>
    <property type="gene ID" value="OBART07G16510"/>
</dbReference>
<name>A0A0D3GRQ4_9ORYZ</name>